<dbReference type="SUPFAM" id="SSF51905">
    <property type="entry name" value="FAD/NAD(P)-binding domain"/>
    <property type="match status" value="1"/>
</dbReference>
<reference evidence="2 3" key="1">
    <citation type="journal article" date="2021" name="Nat. Plants">
        <title>The Taxus genome provides insights into paclitaxel biosynthesis.</title>
        <authorList>
            <person name="Xiong X."/>
            <person name="Gou J."/>
            <person name="Liao Q."/>
            <person name="Li Y."/>
            <person name="Zhou Q."/>
            <person name="Bi G."/>
            <person name="Li C."/>
            <person name="Du R."/>
            <person name="Wang X."/>
            <person name="Sun T."/>
            <person name="Guo L."/>
            <person name="Liang H."/>
            <person name="Lu P."/>
            <person name="Wu Y."/>
            <person name="Zhang Z."/>
            <person name="Ro D.K."/>
            <person name="Shang Y."/>
            <person name="Huang S."/>
            <person name="Yan J."/>
        </authorList>
    </citation>
    <scope>NUCLEOTIDE SEQUENCE [LARGE SCALE GENOMIC DNA]</scope>
    <source>
        <strain evidence="2">Ta-2019</strain>
    </source>
</reference>
<keyword evidence="3" id="KW-1185">Reference proteome</keyword>
<evidence type="ECO:0000313" key="2">
    <source>
        <dbReference type="EMBL" id="KAH9288468.1"/>
    </source>
</evidence>
<evidence type="ECO:0000256" key="1">
    <source>
        <dbReference type="SAM" id="SignalP"/>
    </source>
</evidence>
<accession>A0AA38C2P0</accession>
<feature type="chain" id="PRO_5041463461" description="Amine oxidase domain-containing protein" evidence="1">
    <location>
        <begin position="17"/>
        <end position="186"/>
    </location>
</feature>
<feature type="non-terminal residue" evidence="2">
    <location>
        <position position="186"/>
    </location>
</feature>
<feature type="signal peptide" evidence="1">
    <location>
        <begin position="1"/>
        <end position="16"/>
    </location>
</feature>
<evidence type="ECO:0000313" key="3">
    <source>
        <dbReference type="Proteomes" id="UP000824469"/>
    </source>
</evidence>
<dbReference type="InterPro" id="IPR036188">
    <property type="entry name" value="FAD/NAD-bd_sf"/>
</dbReference>
<dbReference type="Gene3D" id="3.50.50.60">
    <property type="entry name" value="FAD/NAD(P)-binding domain"/>
    <property type="match status" value="1"/>
</dbReference>
<dbReference type="EMBL" id="JAHRHJ020003813">
    <property type="protein sequence ID" value="KAH9288468.1"/>
    <property type="molecule type" value="Genomic_DNA"/>
</dbReference>
<dbReference type="AlphaFoldDB" id="A0AA38C2P0"/>
<dbReference type="PRINTS" id="PR00419">
    <property type="entry name" value="ADXRDTASE"/>
</dbReference>
<sequence>MRTAVIGAGVSGLVCALSLAKNGVAVTVFESARGPGGRMSQRRERTEDGKELCFDHGAPYFTVKDPNVSDLVDNWEAAGLVAEWKGPFGSFDVGSGKLMLQLGSSMKRYVGVPGMNSICKAICHQPGVEAKFGVTVAKLHWRKEDGIWDLRGLQDESIGQFDAVVASDKNLASPRFTVQTGLPPPL</sequence>
<keyword evidence="1" id="KW-0732">Signal</keyword>
<dbReference type="Proteomes" id="UP000824469">
    <property type="component" value="Unassembled WGS sequence"/>
</dbReference>
<protein>
    <recommendedName>
        <fullName evidence="4">Amine oxidase domain-containing protein</fullName>
    </recommendedName>
</protein>
<dbReference type="Pfam" id="PF13450">
    <property type="entry name" value="NAD_binding_8"/>
    <property type="match status" value="1"/>
</dbReference>
<organism evidence="2 3">
    <name type="scientific">Taxus chinensis</name>
    <name type="common">Chinese yew</name>
    <name type="synonym">Taxus wallichiana var. chinensis</name>
    <dbReference type="NCBI Taxonomy" id="29808"/>
    <lineage>
        <taxon>Eukaryota</taxon>
        <taxon>Viridiplantae</taxon>
        <taxon>Streptophyta</taxon>
        <taxon>Embryophyta</taxon>
        <taxon>Tracheophyta</taxon>
        <taxon>Spermatophyta</taxon>
        <taxon>Pinopsida</taxon>
        <taxon>Pinidae</taxon>
        <taxon>Conifers II</taxon>
        <taxon>Cupressales</taxon>
        <taxon>Taxaceae</taxon>
        <taxon>Taxus</taxon>
    </lineage>
</organism>
<dbReference type="PANTHER" id="PTHR16128:SF5">
    <property type="entry name" value="FAD_NAD(P)-BINDING OXIDOREDUCTASE FAMILY PROTEIN"/>
    <property type="match status" value="1"/>
</dbReference>
<dbReference type="PANTHER" id="PTHR16128">
    <property type="entry name" value="FAD/NAD(P)-BINDING OXIDOREDUCTASE FAMILY PROTEIN"/>
    <property type="match status" value="1"/>
</dbReference>
<evidence type="ECO:0008006" key="4">
    <source>
        <dbReference type="Google" id="ProtNLM"/>
    </source>
</evidence>
<dbReference type="OMA" id="ICKAICH"/>
<gene>
    <name evidence="2" type="ORF">KI387_032585</name>
</gene>
<proteinExistence type="predicted"/>
<name>A0AA38C2P0_TAXCH</name>
<dbReference type="Gene3D" id="3.90.660.10">
    <property type="match status" value="1"/>
</dbReference>
<comment type="caution">
    <text evidence="2">The sequence shown here is derived from an EMBL/GenBank/DDBJ whole genome shotgun (WGS) entry which is preliminary data.</text>
</comment>